<feature type="region of interest" description="Disordered" evidence="1">
    <location>
        <begin position="1"/>
        <end position="169"/>
    </location>
</feature>
<dbReference type="Proteomes" id="UP000678393">
    <property type="component" value="Unassembled WGS sequence"/>
</dbReference>
<feature type="compositionally biased region" description="Basic residues" evidence="1">
    <location>
        <begin position="15"/>
        <end position="26"/>
    </location>
</feature>
<dbReference type="EMBL" id="CAJHNH020003336">
    <property type="protein sequence ID" value="CAG5129073.1"/>
    <property type="molecule type" value="Genomic_DNA"/>
</dbReference>
<feature type="compositionally biased region" description="Basic residues" evidence="1">
    <location>
        <begin position="41"/>
        <end position="74"/>
    </location>
</feature>
<sequence length="316" mass="36059">MGRYRSEDSDDEHSRKSKKRKKRRSRSSSSSSQLSHISNSRSKKSRKKHRRSSRSRSRSRDRKHVSRSSRRSRSKSPDRYSSRKRRSDSRSPGRKSSKRGRTRSKSPSSRKRRSYSRSRRSRSPSRDRRKKSDSRERSYSADRASSTRSSVDRHKATGQPAGSPRLKGYVCHTLAEQAEERLRQAMKAATSADEKLQARSATESLGSYLYSDTKSFAASVSAIESDSFVASSFKSSRSTKIKEEAPESGMSHDDAIFGSLAISGFTLMPDPDTKPIQLDPDSIMHPSLYCDPQEKMERWISRLVQLRRRKLEGDVI</sequence>
<reference evidence="2" key="1">
    <citation type="submission" date="2021-04" db="EMBL/GenBank/DDBJ databases">
        <authorList>
            <consortium name="Molecular Ecology Group"/>
        </authorList>
    </citation>
    <scope>NUCLEOTIDE SEQUENCE</scope>
</reference>
<dbReference type="PANTHER" id="PTHR31968:SF4">
    <property type="entry name" value="SERINE_ARGININE-RELATED PROTEIN 53"/>
    <property type="match status" value="1"/>
</dbReference>
<evidence type="ECO:0000313" key="2">
    <source>
        <dbReference type="EMBL" id="CAG5129073.1"/>
    </source>
</evidence>
<keyword evidence="3" id="KW-1185">Reference proteome</keyword>
<feature type="compositionally biased region" description="Basic residues" evidence="1">
    <location>
        <begin position="82"/>
        <end position="132"/>
    </location>
</feature>
<protein>
    <submittedName>
        <fullName evidence="2">Uncharacterized protein</fullName>
    </submittedName>
</protein>
<evidence type="ECO:0000256" key="1">
    <source>
        <dbReference type="SAM" id="MobiDB-lite"/>
    </source>
</evidence>
<comment type="caution">
    <text evidence="2">The sequence shown here is derived from an EMBL/GenBank/DDBJ whole genome shotgun (WGS) entry which is preliminary data.</text>
</comment>
<organism evidence="2 3">
    <name type="scientific">Candidula unifasciata</name>
    <dbReference type="NCBI Taxonomy" id="100452"/>
    <lineage>
        <taxon>Eukaryota</taxon>
        <taxon>Metazoa</taxon>
        <taxon>Spiralia</taxon>
        <taxon>Lophotrochozoa</taxon>
        <taxon>Mollusca</taxon>
        <taxon>Gastropoda</taxon>
        <taxon>Heterobranchia</taxon>
        <taxon>Euthyneura</taxon>
        <taxon>Panpulmonata</taxon>
        <taxon>Eupulmonata</taxon>
        <taxon>Stylommatophora</taxon>
        <taxon>Helicina</taxon>
        <taxon>Helicoidea</taxon>
        <taxon>Geomitridae</taxon>
        <taxon>Candidula</taxon>
    </lineage>
</organism>
<evidence type="ECO:0000313" key="3">
    <source>
        <dbReference type="Proteomes" id="UP000678393"/>
    </source>
</evidence>
<proteinExistence type="predicted"/>
<dbReference type="OrthoDB" id="9946564at2759"/>
<dbReference type="InterPro" id="IPR034604">
    <property type="entry name" value="SRRP53"/>
</dbReference>
<dbReference type="PANTHER" id="PTHR31968">
    <property type="entry name" value="SERINE/ARGININE-RELATED PROTEIN 53"/>
    <property type="match status" value="1"/>
</dbReference>
<dbReference type="GO" id="GO:0005634">
    <property type="term" value="C:nucleus"/>
    <property type="evidence" value="ECO:0007669"/>
    <property type="project" value="TreeGrafter"/>
</dbReference>
<dbReference type="GO" id="GO:0000380">
    <property type="term" value="P:alternative mRNA splicing, via spliceosome"/>
    <property type="evidence" value="ECO:0007669"/>
    <property type="project" value="InterPro"/>
</dbReference>
<dbReference type="GO" id="GO:0005737">
    <property type="term" value="C:cytoplasm"/>
    <property type="evidence" value="ECO:0007669"/>
    <property type="project" value="TreeGrafter"/>
</dbReference>
<gene>
    <name evidence="2" type="ORF">CUNI_LOCUS14631</name>
</gene>
<accession>A0A8S3ZI19</accession>
<dbReference type="AlphaFoldDB" id="A0A8S3ZI19"/>
<feature type="compositionally biased region" description="Low complexity" evidence="1">
    <location>
        <begin position="27"/>
        <end position="40"/>
    </location>
</feature>
<name>A0A8S3ZI19_9EUPU</name>